<dbReference type="NCBIfam" id="NF005073">
    <property type="entry name" value="PRK06495.1"/>
    <property type="match status" value="1"/>
</dbReference>
<keyword evidence="2" id="KW-0456">Lyase</keyword>
<evidence type="ECO:0000256" key="3">
    <source>
        <dbReference type="RuleBase" id="RU003707"/>
    </source>
</evidence>
<dbReference type="GO" id="GO:0016829">
    <property type="term" value="F:lyase activity"/>
    <property type="evidence" value="ECO:0007669"/>
    <property type="project" value="UniProtKB-KW"/>
</dbReference>
<dbReference type="PANTHER" id="PTHR11941">
    <property type="entry name" value="ENOYL-COA HYDRATASE-RELATED"/>
    <property type="match status" value="1"/>
</dbReference>
<dbReference type="InterPro" id="IPR001753">
    <property type="entry name" value="Enoyl-CoA_hydra/iso"/>
</dbReference>
<evidence type="ECO:0000313" key="4">
    <source>
        <dbReference type="EMBL" id="MCB4820656.1"/>
    </source>
</evidence>
<evidence type="ECO:0000313" key="5">
    <source>
        <dbReference type="Proteomes" id="UP001139311"/>
    </source>
</evidence>
<dbReference type="AlphaFoldDB" id="A0A9X1I9C8"/>
<evidence type="ECO:0000256" key="1">
    <source>
        <dbReference type="ARBA" id="ARBA00005254"/>
    </source>
</evidence>
<comment type="similarity">
    <text evidence="1 3">Belongs to the enoyl-CoA hydratase/isomerase family.</text>
</comment>
<protein>
    <submittedName>
        <fullName evidence="4">Enoyl-CoA hydratase/isomerase family protein</fullName>
    </submittedName>
</protein>
<dbReference type="InterPro" id="IPR018376">
    <property type="entry name" value="Enoyl-CoA_hyd/isom_CS"/>
</dbReference>
<accession>A0A9X1I9C8</accession>
<dbReference type="SUPFAM" id="SSF52096">
    <property type="entry name" value="ClpP/crotonase"/>
    <property type="match status" value="1"/>
</dbReference>
<dbReference type="EMBL" id="JAJAQI010000003">
    <property type="protein sequence ID" value="MCB4820656.1"/>
    <property type="molecule type" value="Genomic_DNA"/>
</dbReference>
<proteinExistence type="inferred from homology"/>
<dbReference type="PROSITE" id="PS00166">
    <property type="entry name" value="ENOYL_COA_HYDRATASE"/>
    <property type="match status" value="1"/>
</dbReference>
<name>A0A9X1I9C8_9PROT</name>
<dbReference type="InterPro" id="IPR029045">
    <property type="entry name" value="ClpP/crotonase-like_dom_sf"/>
</dbReference>
<keyword evidence="5" id="KW-1185">Reference proteome</keyword>
<dbReference type="PANTHER" id="PTHR11941:SF54">
    <property type="entry name" value="ENOYL-COA HYDRATASE, MITOCHONDRIAL"/>
    <property type="match status" value="1"/>
</dbReference>
<dbReference type="Gene3D" id="3.90.226.10">
    <property type="entry name" value="2-enoyl-CoA Hydratase, Chain A, domain 1"/>
    <property type="match status" value="1"/>
</dbReference>
<organism evidence="4 5">
    <name type="scientific">Roseicella aerolata</name>
    <dbReference type="NCBI Taxonomy" id="2883479"/>
    <lineage>
        <taxon>Bacteria</taxon>
        <taxon>Pseudomonadati</taxon>
        <taxon>Pseudomonadota</taxon>
        <taxon>Alphaproteobacteria</taxon>
        <taxon>Acetobacterales</taxon>
        <taxon>Roseomonadaceae</taxon>
        <taxon>Roseicella</taxon>
    </lineage>
</organism>
<dbReference type="Gene3D" id="1.10.12.10">
    <property type="entry name" value="Lyase 2-enoyl-coa Hydratase, Chain A, domain 2"/>
    <property type="match status" value="1"/>
</dbReference>
<sequence>MPLPGLEGLDCYRVEVEDFVATATIDRPPVNAQNAKFREETCRLFDVLHDSPEVRAVVLTGAGRAFSAGADLKERPGMAESRGAYPRHNRLVRAAFDALIECDKPIIAAVNGAAIGAGCVLALCADIILVSEDSFMSMTEVDVGLAGGVKHVLRHFGQSDARLMLYTARRISGPELYRMNVASACLPGDRLLEAAKGIAREIAGKVPLAVRAAKRSFTLVEDMALHEGYRYEQTQTVALSTTEDTKEAQRAFAEKRKPVFKGR</sequence>
<gene>
    <name evidence="4" type="ORF">LHA35_02780</name>
</gene>
<comment type="caution">
    <text evidence="4">The sequence shown here is derived from an EMBL/GenBank/DDBJ whole genome shotgun (WGS) entry which is preliminary data.</text>
</comment>
<dbReference type="Proteomes" id="UP001139311">
    <property type="component" value="Unassembled WGS sequence"/>
</dbReference>
<dbReference type="Pfam" id="PF00378">
    <property type="entry name" value="ECH_1"/>
    <property type="match status" value="1"/>
</dbReference>
<dbReference type="GO" id="GO:0006635">
    <property type="term" value="P:fatty acid beta-oxidation"/>
    <property type="evidence" value="ECO:0007669"/>
    <property type="project" value="TreeGrafter"/>
</dbReference>
<reference evidence="4" key="1">
    <citation type="submission" date="2021-10" db="EMBL/GenBank/DDBJ databases">
        <title>Roseicella aerolatum sp. nov., isolated from aerosols of e-waste dismantling site.</title>
        <authorList>
            <person name="Qin T."/>
        </authorList>
    </citation>
    <scope>NUCLEOTIDE SEQUENCE</scope>
    <source>
        <strain evidence="4">GB24</strain>
    </source>
</reference>
<dbReference type="RefSeq" id="WP_226604197.1">
    <property type="nucleotide sequence ID" value="NZ_JAJAQI010000003.1"/>
</dbReference>
<evidence type="ECO:0000256" key="2">
    <source>
        <dbReference type="ARBA" id="ARBA00023239"/>
    </source>
</evidence>
<dbReference type="CDD" id="cd06558">
    <property type="entry name" value="crotonase-like"/>
    <property type="match status" value="1"/>
</dbReference>
<dbReference type="InterPro" id="IPR014748">
    <property type="entry name" value="Enoyl-CoA_hydra_C"/>
</dbReference>